<proteinExistence type="inferred from homology"/>
<evidence type="ECO:0000256" key="2">
    <source>
        <dbReference type="ARBA" id="ARBA00023186"/>
    </source>
</evidence>
<keyword evidence="2 3" id="KW-0143">Chaperone</keyword>
<gene>
    <name evidence="3" type="primary">grpE</name>
    <name evidence="7" type="ORF">GCM10010917_01200</name>
</gene>
<dbReference type="InterPro" id="IPR013805">
    <property type="entry name" value="GrpE_CC"/>
</dbReference>
<dbReference type="PRINTS" id="PR00773">
    <property type="entry name" value="GRPEPROTEIN"/>
</dbReference>
<keyword evidence="3 4" id="KW-0346">Stress response</keyword>
<evidence type="ECO:0000256" key="1">
    <source>
        <dbReference type="ARBA" id="ARBA00009054"/>
    </source>
</evidence>
<sequence>MKNINRTEEETHMNNEANVNEQEQEQATVENEQDLQQETAVPEAGTESVTEEAKEAASDSELDSLRAEAAEHQQRLLRVQADYDNFRRRTQKEKEELAKYASSKLIGELLPVFDNFERALAAGLPEQEDQSSFVKGVEMIFRQFEGVLKSEGLTIMETVGQPFNPEYHQAIMTVETDEYEEGIVVEELQKGYILKDKVLRPAMVKVSG</sequence>
<comment type="function">
    <text evidence="3 4">Participates actively in the response to hyperosmotic and heat shock by preventing the aggregation of stress-denatured proteins, in association with DnaK and GrpE. It is the nucleotide exchange factor for DnaK and may function as a thermosensor. Unfolded proteins bind initially to DnaJ; upon interaction with the DnaJ-bound protein, DnaK hydrolyzes its bound ATP, resulting in the formation of a stable complex. GrpE releases ADP from DnaK; ATP binding to DnaK triggers the release of the substrate protein, thus completing the reaction cycle. Several rounds of ATP-dependent interactions between DnaJ, DnaK and GrpE are required for fully efficient folding.</text>
</comment>
<feature type="compositionally biased region" description="Basic and acidic residues" evidence="6">
    <location>
        <begin position="51"/>
        <end position="71"/>
    </location>
</feature>
<organism evidence="7 8">
    <name type="scientific">Paenibacillus physcomitrellae</name>
    <dbReference type="NCBI Taxonomy" id="1619311"/>
    <lineage>
        <taxon>Bacteria</taxon>
        <taxon>Bacillati</taxon>
        <taxon>Bacillota</taxon>
        <taxon>Bacilli</taxon>
        <taxon>Bacillales</taxon>
        <taxon>Paenibacillaceae</taxon>
        <taxon>Paenibacillus</taxon>
    </lineage>
</organism>
<accession>A0ABQ1FLJ0</accession>
<dbReference type="EMBL" id="BMHF01000001">
    <property type="protein sequence ID" value="GGA20329.1"/>
    <property type="molecule type" value="Genomic_DNA"/>
</dbReference>
<feature type="compositionally biased region" description="Low complexity" evidence="6">
    <location>
        <begin position="14"/>
        <end position="30"/>
    </location>
</feature>
<evidence type="ECO:0000313" key="7">
    <source>
        <dbReference type="EMBL" id="GGA20329.1"/>
    </source>
</evidence>
<feature type="compositionally biased region" description="Basic and acidic residues" evidence="6">
    <location>
        <begin position="1"/>
        <end position="13"/>
    </location>
</feature>
<feature type="region of interest" description="Disordered" evidence="6">
    <location>
        <begin position="1"/>
        <end position="71"/>
    </location>
</feature>
<dbReference type="SUPFAM" id="SSF51064">
    <property type="entry name" value="Head domain of nucleotide exchange factor GrpE"/>
    <property type="match status" value="1"/>
</dbReference>
<dbReference type="CDD" id="cd00446">
    <property type="entry name" value="GrpE"/>
    <property type="match status" value="1"/>
</dbReference>
<keyword evidence="8" id="KW-1185">Reference proteome</keyword>
<keyword evidence="3" id="KW-0963">Cytoplasm</keyword>
<name>A0ABQ1FLJ0_9BACL</name>
<dbReference type="PROSITE" id="PS01071">
    <property type="entry name" value="GRPE"/>
    <property type="match status" value="1"/>
</dbReference>
<evidence type="ECO:0000256" key="6">
    <source>
        <dbReference type="SAM" id="MobiDB-lite"/>
    </source>
</evidence>
<dbReference type="InterPro" id="IPR009012">
    <property type="entry name" value="GrpE_head"/>
</dbReference>
<dbReference type="InterPro" id="IPR000740">
    <property type="entry name" value="GrpE"/>
</dbReference>
<dbReference type="HAMAP" id="MF_01151">
    <property type="entry name" value="GrpE"/>
    <property type="match status" value="1"/>
</dbReference>
<protein>
    <recommendedName>
        <fullName evidence="3 4">Protein GrpE</fullName>
    </recommendedName>
    <alternativeName>
        <fullName evidence="3">HSP-70 cofactor</fullName>
    </alternativeName>
</protein>
<comment type="caution">
    <text evidence="7">The sequence shown here is derived from an EMBL/GenBank/DDBJ whole genome shotgun (WGS) entry which is preliminary data.</text>
</comment>
<dbReference type="PANTHER" id="PTHR21237">
    <property type="entry name" value="GRPE PROTEIN"/>
    <property type="match status" value="1"/>
</dbReference>
<comment type="subcellular location">
    <subcellularLocation>
        <location evidence="3">Cytoplasm</location>
    </subcellularLocation>
</comment>
<dbReference type="NCBIfam" id="NF010738">
    <property type="entry name" value="PRK14140.1"/>
    <property type="match status" value="1"/>
</dbReference>
<reference evidence="8" key="1">
    <citation type="journal article" date="2019" name="Int. J. Syst. Evol. Microbiol.">
        <title>The Global Catalogue of Microorganisms (GCM) 10K type strain sequencing project: providing services to taxonomists for standard genome sequencing and annotation.</title>
        <authorList>
            <consortium name="The Broad Institute Genomics Platform"/>
            <consortium name="The Broad Institute Genome Sequencing Center for Infectious Disease"/>
            <person name="Wu L."/>
            <person name="Ma J."/>
        </authorList>
    </citation>
    <scope>NUCLEOTIDE SEQUENCE [LARGE SCALE GENOMIC DNA]</scope>
    <source>
        <strain evidence="8">CGMCC 1.15044</strain>
    </source>
</reference>
<comment type="subunit">
    <text evidence="3">Homodimer.</text>
</comment>
<dbReference type="Gene3D" id="2.30.22.10">
    <property type="entry name" value="Head domain of nucleotide exchange factor GrpE"/>
    <property type="match status" value="1"/>
</dbReference>
<evidence type="ECO:0000256" key="3">
    <source>
        <dbReference type="HAMAP-Rule" id="MF_01151"/>
    </source>
</evidence>
<dbReference type="SUPFAM" id="SSF58014">
    <property type="entry name" value="Coiled-coil domain of nucleotide exchange factor GrpE"/>
    <property type="match status" value="1"/>
</dbReference>
<dbReference type="PANTHER" id="PTHR21237:SF23">
    <property type="entry name" value="GRPE PROTEIN HOMOLOG, MITOCHONDRIAL"/>
    <property type="match status" value="1"/>
</dbReference>
<dbReference type="Pfam" id="PF01025">
    <property type="entry name" value="GrpE"/>
    <property type="match status" value="1"/>
</dbReference>
<dbReference type="Gene3D" id="3.90.20.20">
    <property type="match status" value="1"/>
</dbReference>
<comment type="similarity">
    <text evidence="1 3 5">Belongs to the GrpE family.</text>
</comment>
<evidence type="ECO:0000313" key="8">
    <source>
        <dbReference type="Proteomes" id="UP000609323"/>
    </source>
</evidence>
<dbReference type="Proteomes" id="UP000609323">
    <property type="component" value="Unassembled WGS sequence"/>
</dbReference>
<evidence type="ECO:0000256" key="4">
    <source>
        <dbReference type="RuleBase" id="RU000639"/>
    </source>
</evidence>
<evidence type="ECO:0000256" key="5">
    <source>
        <dbReference type="RuleBase" id="RU004478"/>
    </source>
</evidence>